<dbReference type="SUPFAM" id="SSF55469">
    <property type="entry name" value="FMN-dependent nitroreductase-like"/>
    <property type="match status" value="1"/>
</dbReference>
<dbReference type="InterPro" id="IPR052544">
    <property type="entry name" value="Bacteriocin_Proc_Enz"/>
</dbReference>
<dbReference type="PANTHER" id="PTHR43745:SF2">
    <property type="entry name" value="NITROREDUCTASE MJ1384-RELATED"/>
    <property type="match status" value="1"/>
</dbReference>
<dbReference type="RefSeq" id="WP_100905464.1">
    <property type="nucleotide sequence ID" value="NZ_CP017766.1"/>
</dbReference>
<proteinExistence type="predicted"/>
<gene>
    <name evidence="2" type="ORF">BK007_05285</name>
</gene>
<dbReference type="Gene3D" id="3.40.109.10">
    <property type="entry name" value="NADH Oxidase"/>
    <property type="match status" value="1"/>
</dbReference>
<dbReference type="AlphaFoldDB" id="A0A2H4VBL0"/>
<dbReference type="InterPro" id="IPR029479">
    <property type="entry name" value="Nitroreductase"/>
</dbReference>
<dbReference type="InterPro" id="IPR020051">
    <property type="entry name" value="SagB-type_dehydrogenase"/>
</dbReference>
<evidence type="ECO:0000259" key="1">
    <source>
        <dbReference type="Pfam" id="PF00881"/>
    </source>
</evidence>
<protein>
    <submittedName>
        <fullName evidence="2">Dehydrogenase</fullName>
    </submittedName>
</protein>
<dbReference type="Pfam" id="PF00881">
    <property type="entry name" value="Nitroreductase"/>
    <property type="match status" value="1"/>
</dbReference>
<name>A0A2H4VBL0_9EURY</name>
<dbReference type="InterPro" id="IPR000415">
    <property type="entry name" value="Nitroreductase-like"/>
</dbReference>
<dbReference type="NCBIfam" id="TIGR03605">
    <property type="entry name" value="antibiot_sagB"/>
    <property type="match status" value="1"/>
</dbReference>
<dbReference type="GeneID" id="35120988"/>
<accession>A0A2H4VBL0</accession>
<evidence type="ECO:0000313" key="3">
    <source>
        <dbReference type="Proteomes" id="UP000232806"/>
    </source>
</evidence>
<reference evidence="2 3" key="1">
    <citation type="submission" date="2016-10" db="EMBL/GenBank/DDBJ databases">
        <title>Comparative genomics between deep and shallow subseafloor isolates.</title>
        <authorList>
            <person name="Ishii S."/>
            <person name="Miller J.R."/>
            <person name="Sutton G."/>
            <person name="Suzuki S."/>
            <person name="Methe B."/>
            <person name="Inagaki F."/>
            <person name="Imachi H."/>
        </authorList>
    </citation>
    <scope>NUCLEOTIDE SEQUENCE [LARGE SCALE GENOMIC DNA]</scope>
    <source>
        <strain evidence="2 3">MO-MB1</strain>
    </source>
</reference>
<dbReference type="EMBL" id="CP017766">
    <property type="protein sequence ID" value="AUB55484.1"/>
    <property type="molecule type" value="Genomic_DNA"/>
</dbReference>
<dbReference type="OrthoDB" id="10206at2157"/>
<organism evidence="2 3">
    <name type="scientific">Methanobacterium subterraneum</name>
    <dbReference type="NCBI Taxonomy" id="59277"/>
    <lineage>
        <taxon>Archaea</taxon>
        <taxon>Methanobacteriati</taxon>
        <taxon>Methanobacteriota</taxon>
        <taxon>Methanomada group</taxon>
        <taxon>Methanobacteria</taxon>
        <taxon>Methanobacteriales</taxon>
        <taxon>Methanobacteriaceae</taxon>
        <taxon>Methanobacterium</taxon>
    </lineage>
</organism>
<feature type="domain" description="Nitroreductase" evidence="1">
    <location>
        <begin position="62"/>
        <end position="243"/>
    </location>
</feature>
<dbReference type="CDD" id="cd02142">
    <property type="entry name" value="McbC_SagB-like_oxidoreductase"/>
    <property type="match status" value="1"/>
</dbReference>
<dbReference type="GO" id="GO:0016491">
    <property type="term" value="F:oxidoreductase activity"/>
    <property type="evidence" value="ECO:0007669"/>
    <property type="project" value="InterPro"/>
</dbReference>
<dbReference type="PANTHER" id="PTHR43745">
    <property type="entry name" value="NITROREDUCTASE MJ1384-RELATED"/>
    <property type="match status" value="1"/>
</dbReference>
<sequence length="246" mass="27677">MQKKSKYVLVAIILLSAFLAVYLAYTAFMQPVKTEIQSREILGTFNLPQAMISSNMSVDQAIQNRRSVRTFSTTALTLQDVSQLLWASQGITDSERNYRAAPSAGHVFPMEIYLVTGNNSVKELEAGIYHYNPFNNTLEKIVDGDQRYNLSQAAHQQKWVEAAPISLVITGNYQKMREKYPDERISTRFVDIEAGHIGENIYLEAVAHGMGTVAIGSFYDDQMINLFKLPSNETPIYIYPVGYPTS</sequence>
<evidence type="ECO:0000313" key="2">
    <source>
        <dbReference type="EMBL" id="AUB55484.1"/>
    </source>
</evidence>
<dbReference type="Proteomes" id="UP000232806">
    <property type="component" value="Chromosome"/>
</dbReference>